<protein>
    <recommendedName>
        <fullName evidence="9">TMEM14 protein</fullName>
    </recommendedName>
</protein>
<gene>
    <name evidence="7" type="ORF">ACJ73_02261</name>
</gene>
<dbReference type="EMBL" id="LGTZ01000235">
    <property type="protein sequence ID" value="OJD26360.1"/>
    <property type="molecule type" value="Genomic_DNA"/>
</dbReference>
<dbReference type="InterPro" id="IPR044890">
    <property type="entry name" value="TMEM14_sf"/>
</dbReference>
<dbReference type="PROSITE" id="PS51257">
    <property type="entry name" value="PROKAR_LIPOPROTEIN"/>
    <property type="match status" value="1"/>
</dbReference>
<dbReference type="OrthoDB" id="5620at2759"/>
<evidence type="ECO:0000256" key="6">
    <source>
        <dbReference type="SAM" id="Phobius"/>
    </source>
</evidence>
<evidence type="ECO:0000256" key="3">
    <source>
        <dbReference type="ARBA" id="ARBA00022692"/>
    </source>
</evidence>
<organism evidence="7 8">
    <name type="scientific">Blastomyces percursus</name>
    <dbReference type="NCBI Taxonomy" id="1658174"/>
    <lineage>
        <taxon>Eukaryota</taxon>
        <taxon>Fungi</taxon>
        <taxon>Dikarya</taxon>
        <taxon>Ascomycota</taxon>
        <taxon>Pezizomycotina</taxon>
        <taxon>Eurotiomycetes</taxon>
        <taxon>Eurotiomycetidae</taxon>
        <taxon>Onygenales</taxon>
        <taxon>Ajellomycetaceae</taxon>
        <taxon>Blastomyces</taxon>
    </lineage>
</organism>
<evidence type="ECO:0000256" key="5">
    <source>
        <dbReference type="ARBA" id="ARBA00023136"/>
    </source>
</evidence>
<dbReference type="Proteomes" id="UP000242791">
    <property type="component" value="Unassembled WGS sequence"/>
</dbReference>
<dbReference type="InterPro" id="IPR005349">
    <property type="entry name" value="TMEM14"/>
</dbReference>
<name>A0A1J9QD12_9EURO</name>
<accession>A0A1J9QD12</accession>
<evidence type="ECO:0008006" key="9">
    <source>
        <dbReference type="Google" id="ProtNLM"/>
    </source>
</evidence>
<keyword evidence="8" id="KW-1185">Reference proteome</keyword>
<comment type="subcellular location">
    <subcellularLocation>
        <location evidence="1">Membrane</location>
    </subcellularLocation>
</comment>
<dbReference type="PANTHER" id="PTHR12668:SF15">
    <property type="entry name" value="UPF0136 DOMAIN PROTEIN (AFU_ORTHOLOGUE AFUA_1G03720)"/>
    <property type="match status" value="1"/>
</dbReference>
<evidence type="ECO:0000313" key="8">
    <source>
        <dbReference type="Proteomes" id="UP000242791"/>
    </source>
</evidence>
<dbReference type="Pfam" id="PF03647">
    <property type="entry name" value="Tmemb_14"/>
    <property type="match status" value="1"/>
</dbReference>
<comment type="similarity">
    <text evidence="2">Belongs to the TMEM14 family.</text>
</comment>
<dbReference type="VEuPathDB" id="FungiDB:ACJ73_02261"/>
<evidence type="ECO:0000256" key="4">
    <source>
        <dbReference type="ARBA" id="ARBA00022989"/>
    </source>
</evidence>
<evidence type="ECO:0000256" key="1">
    <source>
        <dbReference type="ARBA" id="ARBA00004370"/>
    </source>
</evidence>
<sequence>MVRTELIEGPISQPLPSPQTITAALSVLTSCGGIIGYARTGSIPSIAAGLSVGALYALSYYRLQGQQPFGEELSLIASTVLAGSAIPRALKTRKPVPIGLSMLATYGLVVFGLAYKGKRASRV</sequence>
<dbReference type="Gene3D" id="1.10.10.1740">
    <property type="entry name" value="Transmembrane protein 14-like"/>
    <property type="match status" value="1"/>
</dbReference>
<comment type="caution">
    <text evidence="7">The sequence shown here is derived from an EMBL/GenBank/DDBJ whole genome shotgun (WGS) entry which is preliminary data.</text>
</comment>
<dbReference type="PANTHER" id="PTHR12668">
    <property type="entry name" value="TRANSMEMBRANE PROTEIN 14, 15"/>
    <property type="match status" value="1"/>
</dbReference>
<dbReference type="AlphaFoldDB" id="A0A1J9QD12"/>
<keyword evidence="5 6" id="KW-0472">Membrane</keyword>
<reference evidence="7 8" key="1">
    <citation type="submission" date="2015-08" db="EMBL/GenBank/DDBJ databases">
        <title>Emmonsia species relationships and genome sequence.</title>
        <authorList>
            <person name="Cuomo C.A."/>
            <person name="Schwartz I.S."/>
            <person name="Kenyon C."/>
            <person name="De Hoog G.S."/>
            <person name="Govender N.P."/>
            <person name="Botha A."/>
            <person name="Moreno L."/>
            <person name="De Vries M."/>
            <person name="Munoz J.F."/>
            <person name="Stielow J.B."/>
        </authorList>
    </citation>
    <scope>NUCLEOTIDE SEQUENCE [LARGE SCALE GENOMIC DNA]</scope>
    <source>
        <strain evidence="7 8">EI222</strain>
    </source>
</reference>
<dbReference type="GO" id="GO:0016020">
    <property type="term" value="C:membrane"/>
    <property type="evidence" value="ECO:0007669"/>
    <property type="project" value="UniProtKB-SubCell"/>
</dbReference>
<proteinExistence type="inferred from homology"/>
<evidence type="ECO:0000313" key="7">
    <source>
        <dbReference type="EMBL" id="OJD26360.1"/>
    </source>
</evidence>
<keyword evidence="3 6" id="KW-0812">Transmembrane</keyword>
<feature type="transmembrane region" description="Helical" evidence="6">
    <location>
        <begin position="96"/>
        <end position="115"/>
    </location>
</feature>
<keyword evidence="4 6" id="KW-1133">Transmembrane helix</keyword>
<evidence type="ECO:0000256" key="2">
    <source>
        <dbReference type="ARBA" id="ARBA00007590"/>
    </source>
</evidence>